<dbReference type="AlphaFoldDB" id="E8N3K7"/>
<feature type="transmembrane region" description="Helical" evidence="1">
    <location>
        <begin position="285"/>
        <end position="309"/>
    </location>
</feature>
<gene>
    <name evidence="3" type="ordered locus">ANT_09870</name>
</gene>
<evidence type="ECO:0000313" key="3">
    <source>
        <dbReference type="EMBL" id="BAJ63021.1"/>
    </source>
</evidence>
<dbReference type="STRING" id="926569.ANT_09870"/>
<dbReference type="Proteomes" id="UP000008922">
    <property type="component" value="Chromosome"/>
</dbReference>
<dbReference type="RefSeq" id="WP_013559412.1">
    <property type="nucleotide sequence ID" value="NC_014960.1"/>
</dbReference>
<accession>E8N3K7</accession>
<proteinExistence type="predicted"/>
<sequence>MQNDGMMALQGVLRALSDIFTAGIAITAFALLLYALAFNLFNRVVRSFALILVCVVVAFTAESMGNIAPSPVEQEFWLRVQWVGVVFLPAAYLHFADAVLATTGQPSRGRRRFLSRLAYLISFLFLVSVPLGWLIGPVVSVEGKITHFQPTPLTHIFLIYLITLCGIGISLLVRAMRRSTLSASRRRMFYLVFSSVALVFGVFPFLPYNPDFPLRHPVLFWGLAALVNALVGTLLVIMAYVVAFFGVMLPDRVVKARLFKWLMRGPFTASATLGVVTLIRRGGEALGYNASVLVPIAMVATILILEYLITLLSPLGERVLFAGNDREELDILRRLEERLVTRNDLRQFLEMILTALMDRTQAEGAYLVGLEEGAQFVLSQGKTRFEHLENSLDVPLKLYPEWEKAREARYFIWEGDWLFPLHNGEESPLLGFIGVSGVEEREGSIEPDDTIWMLVDRAAMALRDRKLQERIFSAMEALAPQADLIQRLRTAGQYDRREFIQAEIPEAPEDVATWVREALSHYWGGPKLLNNPLMKYRVVQEALREHNGNQANALRAVLRQAIDQVKPEGERKFTGEWILYNILEMKFVEGRKVRDIAMRLAMSEADLYRKQRVAIEAVAKAILEMEMDAREGTNQKQA</sequence>
<dbReference type="InterPro" id="IPR031621">
    <property type="entry name" value="HisKA_7TM"/>
</dbReference>
<dbReference type="EMBL" id="AP012029">
    <property type="protein sequence ID" value="BAJ63021.1"/>
    <property type="molecule type" value="Genomic_DNA"/>
</dbReference>
<dbReference type="eggNOG" id="COG1595">
    <property type="taxonomic scope" value="Bacteria"/>
</dbReference>
<evidence type="ECO:0000313" key="4">
    <source>
        <dbReference type="Proteomes" id="UP000008922"/>
    </source>
</evidence>
<keyword evidence="4" id="KW-1185">Reference proteome</keyword>
<feature type="transmembrane region" description="Helical" evidence="1">
    <location>
        <begin position="113"/>
        <end position="135"/>
    </location>
</feature>
<dbReference type="InParanoid" id="E8N3K7"/>
<evidence type="ECO:0000256" key="1">
    <source>
        <dbReference type="SAM" id="Phobius"/>
    </source>
</evidence>
<dbReference type="HOGENOM" id="CLU_428759_0_0_0"/>
<feature type="transmembrane region" description="Helical" evidence="1">
    <location>
        <begin position="20"/>
        <end position="41"/>
    </location>
</feature>
<dbReference type="KEGG" id="atm:ANT_09870"/>
<feature type="transmembrane region" description="Helical" evidence="1">
    <location>
        <begin position="218"/>
        <end position="249"/>
    </location>
</feature>
<dbReference type="Pfam" id="PF16927">
    <property type="entry name" value="HisKA_7TM"/>
    <property type="match status" value="1"/>
</dbReference>
<feature type="domain" description="Histidine kinase N-terminal 7TM region" evidence="2">
    <location>
        <begin position="26"/>
        <end position="206"/>
    </location>
</feature>
<feature type="transmembrane region" description="Helical" evidence="1">
    <location>
        <begin position="80"/>
        <end position="101"/>
    </location>
</feature>
<evidence type="ECO:0000259" key="2">
    <source>
        <dbReference type="Pfam" id="PF16927"/>
    </source>
</evidence>
<keyword evidence="1" id="KW-1133">Transmembrane helix</keyword>
<reference evidence="3 4" key="1">
    <citation type="submission" date="2010-12" db="EMBL/GenBank/DDBJ databases">
        <title>Whole genome sequence of Anaerolinea thermophila UNI-1.</title>
        <authorList>
            <person name="Narita-Yamada S."/>
            <person name="Kishi E."/>
            <person name="Watanabe Y."/>
            <person name="Takasaki K."/>
            <person name="Ankai A."/>
            <person name="Oguchi A."/>
            <person name="Fukui S."/>
            <person name="Takahashi M."/>
            <person name="Yashiro I."/>
            <person name="Hosoyama A."/>
            <person name="Sekiguchi Y."/>
            <person name="Hanada S."/>
            <person name="Fujita N."/>
        </authorList>
    </citation>
    <scope>NUCLEOTIDE SEQUENCE [LARGE SCALE GENOMIC DNA]</scope>
    <source>
        <strain evidence="4">DSM 14523 / JCM 11388 / NBRC 100420 / UNI-1</strain>
    </source>
</reference>
<feature type="transmembrane region" description="Helical" evidence="1">
    <location>
        <begin position="48"/>
        <end position="68"/>
    </location>
</feature>
<organism evidence="3 4">
    <name type="scientific">Anaerolinea thermophila (strain DSM 14523 / JCM 11388 / NBRC 100420 / UNI-1)</name>
    <dbReference type="NCBI Taxonomy" id="926569"/>
    <lineage>
        <taxon>Bacteria</taxon>
        <taxon>Bacillati</taxon>
        <taxon>Chloroflexota</taxon>
        <taxon>Anaerolineae</taxon>
        <taxon>Anaerolineales</taxon>
        <taxon>Anaerolineaceae</taxon>
        <taxon>Anaerolinea</taxon>
    </lineage>
</organism>
<feature type="transmembrane region" description="Helical" evidence="1">
    <location>
        <begin position="155"/>
        <end position="176"/>
    </location>
</feature>
<dbReference type="OrthoDB" id="144042at2"/>
<feature type="transmembrane region" description="Helical" evidence="1">
    <location>
        <begin position="188"/>
        <end position="206"/>
    </location>
</feature>
<protein>
    <submittedName>
        <fullName evidence="3">Hypothetical membrane protein</fullName>
    </submittedName>
</protein>
<name>E8N3K7_ANATU</name>
<keyword evidence="1" id="KW-0812">Transmembrane</keyword>
<keyword evidence="1" id="KW-0472">Membrane</keyword>